<dbReference type="EMBL" id="BJFL01000055">
    <property type="protein sequence ID" value="GDY33764.1"/>
    <property type="molecule type" value="Genomic_DNA"/>
</dbReference>
<dbReference type="Proteomes" id="UP000298860">
    <property type="component" value="Unassembled WGS sequence"/>
</dbReference>
<gene>
    <name evidence="1" type="ORF">GTS_53970</name>
</gene>
<keyword evidence="2" id="KW-1185">Reference proteome</keyword>
<organism evidence="1 2">
    <name type="scientific">Gandjariella thermophila</name>
    <dbReference type="NCBI Taxonomy" id="1931992"/>
    <lineage>
        <taxon>Bacteria</taxon>
        <taxon>Bacillati</taxon>
        <taxon>Actinomycetota</taxon>
        <taxon>Actinomycetes</taxon>
        <taxon>Pseudonocardiales</taxon>
        <taxon>Pseudonocardiaceae</taxon>
        <taxon>Gandjariella</taxon>
    </lineage>
</organism>
<dbReference type="AlphaFoldDB" id="A0A4D4JDQ8"/>
<evidence type="ECO:0000313" key="2">
    <source>
        <dbReference type="Proteomes" id="UP000298860"/>
    </source>
</evidence>
<reference evidence="2" key="1">
    <citation type="submission" date="2019-04" db="EMBL/GenBank/DDBJ databases">
        <title>Draft genome sequence of Pseudonocardiaceae bacterium SL3-2-4.</title>
        <authorList>
            <person name="Ningsih F."/>
            <person name="Yokota A."/>
            <person name="Sakai Y."/>
            <person name="Nanatani K."/>
            <person name="Yabe S."/>
            <person name="Oetari A."/>
            <person name="Sjamsuridzal W."/>
        </authorList>
    </citation>
    <scope>NUCLEOTIDE SEQUENCE [LARGE SCALE GENOMIC DNA]</scope>
    <source>
        <strain evidence="2">SL3-2-4</strain>
    </source>
</reference>
<sequence>MLSTRTAASSARVATVQARSVCLSGTAGTEVGPRSAPAVAVRTVTLVDPDEASGAAVDPVVRPDG</sequence>
<name>A0A4D4JDQ8_9PSEU</name>
<proteinExistence type="predicted"/>
<evidence type="ECO:0000313" key="1">
    <source>
        <dbReference type="EMBL" id="GDY33764.1"/>
    </source>
</evidence>
<comment type="caution">
    <text evidence="1">The sequence shown here is derived from an EMBL/GenBank/DDBJ whole genome shotgun (WGS) entry which is preliminary data.</text>
</comment>
<protein>
    <submittedName>
        <fullName evidence="1">Uncharacterized protein</fullName>
    </submittedName>
</protein>
<accession>A0A4D4JDQ8</accession>